<proteinExistence type="predicted"/>
<protein>
    <submittedName>
        <fullName evidence="3">PB1-F2 protein</fullName>
    </submittedName>
</protein>
<feature type="compositionally biased region" description="Polar residues" evidence="2">
    <location>
        <begin position="1"/>
        <end position="11"/>
    </location>
</feature>
<dbReference type="Proteomes" id="UP001397399">
    <property type="component" value="Genome"/>
</dbReference>
<dbReference type="InterPro" id="IPR021045">
    <property type="entry name" value="Flu_proapoptotic_PB1-F2"/>
</dbReference>
<evidence type="ECO:0000256" key="1">
    <source>
        <dbReference type="ARBA" id="ARBA00023200"/>
    </source>
</evidence>
<reference evidence="3" key="1">
    <citation type="submission" date="2020-04" db="EMBL/GenBank/DDBJ databases">
        <authorList>
            <person name="Chastagner A."/>
            <person name="Queguiner S."/>
            <person name="Gorin S."/>
            <person name="Barbier N."/>
            <person name="Herve S."/>
            <person name="Simon G."/>
        </authorList>
    </citation>
    <scope>NUCLEOTIDE SEQUENCE</scope>
    <source>
        <strain evidence="3">A/swine/France/22-180008/2018</strain>
    </source>
</reference>
<evidence type="ECO:0000256" key="2">
    <source>
        <dbReference type="SAM" id="MobiDB-lite"/>
    </source>
</evidence>
<name>A0A6M3TJ90_9INFA</name>
<accession>A0A6M3TJ90</accession>
<dbReference type="Pfam" id="PF11986">
    <property type="entry name" value="PB1-F2"/>
    <property type="match status" value="1"/>
</dbReference>
<gene>
    <name evidence="3" type="primary">PB1-F2</name>
</gene>
<dbReference type="EMBL" id="MT378708">
    <property type="protein sequence ID" value="QJD65134.1"/>
    <property type="molecule type" value="Viral_cRNA"/>
</dbReference>
<organism evidence="3">
    <name type="scientific">Influenza A virus</name>
    <dbReference type="NCBI Taxonomy" id="11320"/>
    <lineage>
        <taxon>Viruses</taxon>
        <taxon>Riboviria</taxon>
        <taxon>Orthornavirae</taxon>
        <taxon>Negarnaviricota</taxon>
        <taxon>Polyploviricotina</taxon>
        <taxon>Insthoviricetes</taxon>
        <taxon>Articulavirales</taxon>
        <taxon>Orthomyxoviridae</taxon>
        <taxon>Alphainfluenzavirus</taxon>
        <taxon>Alphainfluenzavirus influenzae</taxon>
    </lineage>
</organism>
<sequence length="90" mass="11009">MEQGRDTQWTRSTEHTNTQEEEDGQQTQKLGHLSLTQLMDHYLRTMSQADTLKQTVSWRQWLFLRTPIQEYLKTLVWKQWRLSNKQEWTN</sequence>
<evidence type="ECO:0000313" key="3">
    <source>
        <dbReference type="EMBL" id="QJD65134.1"/>
    </source>
</evidence>
<feature type="region of interest" description="Disordered" evidence="2">
    <location>
        <begin position="1"/>
        <end position="28"/>
    </location>
</feature>
<keyword evidence="1" id="KW-1035">Host cytoplasm</keyword>